<comment type="catalytic activity">
    <reaction evidence="19">
        <text>tricosanoyl-CoA + oxidized [electron-transfer flavoprotein] + H(+) = (2E)-tricosenoyl-CoA + reduced [electron-transfer flavoprotein]</text>
        <dbReference type="Rhea" id="RHEA:48220"/>
        <dbReference type="Rhea" id="RHEA-COMP:10685"/>
        <dbReference type="Rhea" id="RHEA-COMP:10686"/>
        <dbReference type="ChEBI" id="CHEBI:15378"/>
        <dbReference type="ChEBI" id="CHEBI:57692"/>
        <dbReference type="ChEBI" id="CHEBI:58307"/>
        <dbReference type="ChEBI" id="CHEBI:90118"/>
        <dbReference type="ChEBI" id="CHEBI:90119"/>
    </reaction>
    <physiologicalReaction direction="left-to-right" evidence="19">
        <dbReference type="Rhea" id="RHEA:48221"/>
    </physiologicalReaction>
</comment>
<dbReference type="SUPFAM" id="SSF47203">
    <property type="entry name" value="Acyl-CoA dehydrogenase C-terminal domain-like"/>
    <property type="match status" value="1"/>
</dbReference>
<dbReference type="InterPro" id="IPR036250">
    <property type="entry name" value="AcylCo_DH-like_C"/>
</dbReference>
<keyword evidence="10" id="KW-0560">Oxidoreductase</keyword>
<dbReference type="Gene3D" id="3.40.50.1000">
    <property type="entry name" value="HAD superfamily/HAD-like"/>
    <property type="match status" value="1"/>
</dbReference>
<evidence type="ECO:0000256" key="13">
    <source>
        <dbReference type="ARBA" id="ARBA00023140"/>
    </source>
</evidence>
<dbReference type="Pfam" id="PF00441">
    <property type="entry name" value="Acyl-CoA_dh_1"/>
    <property type="match status" value="1"/>
</dbReference>
<dbReference type="PRINTS" id="PR00413">
    <property type="entry name" value="HADHALOGNASE"/>
</dbReference>
<evidence type="ECO:0000256" key="11">
    <source>
        <dbReference type="ARBA" id="ARBA00023098"/>
    </source>
</evidence>
<dbReference type="PANTHER" id="PTHR48083:SF35">
    <property type="entry name" value="ACYL-COA DEHYDROGENASE FAMILY MEMBER 10"/>
    <property type="match status" value="1"/>
</dbReference>
<evidence type="ECO:0000256" key="19">
    <source>
        <dbReference type="ARBA" id="ARBA00048395"/>
    </source>
</evidence>
<dbReference type="InterPro" id="IPR011009">
    <property type="entry name" value="Kinase-like_dom_sf"/>
</dbReference>
<comment type="subcellular location">
    <subcellularLocation>
        <location evidence="3">Mitochondrion membrane</location>
    </subcellularLocation>
    <subcellularLocation>
        <location evidence="2">Peroxisome</location>
    </subcellularLocation>
</comment>
<dbReference type="GO" id="GO:0005777">
    <property type="term" value="C:peroxisome"/>
    <property type="evidence" value="ECO:0007669"/>
    <property type="project" value="UniProtKB-SubCell"/>
</dbReference>
<evidence type="ECO:0000256" key="7">
    <source>
        <dbReference type="ARBA" id="ARBA00022827"/>
    </source>
</evidence>
<comment type="catalytic activity">
    <reaction evidence="16">
        <text>a 2,3-saturated acyl-CoA + oxidized [electron-transfer flavoprotein] + H(+) = a (2E)-enoyl-CoA + reduced [electron-transfer flavoprotein]</text>
        <dbReference type="Rhea" id="RHEA:44704"/>
        <dbReference type="Rhea" id="RHEA-COMP:10685"/>
        <dbReference type="Rhea" id="RHEA-COMP:10686"/>
        <dbReference type="ChEBI" id="CHEBI:15378"/>
        <dbReference type="ChEBI" id="CHEBI:57692"/>
        <dbReference type="ChEBI" id="CHEBI:58307"/>
        <dbReference type="ChEBI" id="CHEBI:58856"/>
        <dbReference type="ChEBI" id="CHEBI:65111"/>
    </reaction>
    <physiologicalReaction direction="left-to-right" evidence="16">
        <dbReference type="Rhea" id="RHEA:44705"/>
    </physiologicalReaction>
</comment>
<evidence type="ECO:0000256" key="2">
    <source>
        <dbReference type="ARBA" id="ARBA00004275"/>
    </source>
</evidence>
<dbReference type="InterPro" id="IPR006091">
    <property type="entry name" value="Acyl-CoA_Oxase/DH_mid-dom"/>
</dbReference>
<dbReference type="Ensembl" id="ENSCHIT00000018583.1">
    <property type="protein sequence ID" value="ENSCHIP00000010800.1"/>
    <property type="gene ID" value="ENSCHIG00000013174.1"/>
</dbReference>
<evidence type="ECO:0000256" key="8">
    <source>
        <dbReference type="ARBA" id="ARBA00022832"/>
    </source>
</evidence>
<dbReference type="InterPro" id="IPR002575">
    <property type="entry name" value="Aminoglycoside_PTrfase"/>
</dbReference>
<dbReference type="SFLD" id="SFLDG01129">
    <property type="entry name" value="C1.5:_HAD__Beta-PGM__Phosphata"/>
    <property type="match status" value="1"/>
</dbReference>
<dbReference type="GeneTree" id="ENSGT00940000161620"/>
<comment type="similarity">
    <text evidence="5">Belongs to the acyl-CoA dehydrogenase family.</text>
</comment>
<evidence type="ECO:0000256" key="4">
    <source>
        <dbReference type="ARBA" id="ARBA00005005"/>
    </source>
</evidence>
<dbReference type="Gene3D" id="3.30.200.20">
    <property type="entry name" value="Phosphorylase Kinase, domain 1"/>
    <property type="match status" value="1"/>
</dbReference>
<comment type="catalytic activity">
    <reaction evidence="17">
        <text>docosanoyl-CoA + oxidized [electron-transfer flavoprotein] + H(+) = (2E)-docosenoyl-CoA + reduced [electron-transfer flavoprotein]</text>
        <dbReference type="Rhea" id="RHEA:47228"/>
        <dbReference type="Rhea" id="RHEA-COMP:10685"/>
        <dbReference type="Rhea" id="RHEA-COMP:10686"/>
        <dbReference type="ChEBI" id="CHEBI:15378"/>
        <dbReference type="ChEBI" id="CHEBI:57692"/>
        <dbReference type="ChEBI" id="CHEBI:58307"/>
        <dbReference type="ChEBI" id="CHEBI:65059"/>
        <dbReference type="ChEBI" id="CHEBI:74692"/>
    </reaction>
    <physiologicalReaction direction="left-to-right" evidence="17">
        <dbReference type="Rhea" id="RHEA:47229"/>
    </physiologicalReaction>
</comment>
<proteinExistence type="inferred from homology"/>
<evidence type="ECO:0000256" key="10">
    <source>
        <dbReference type="ARBA" id="ARBA00023002"/>
    </source>
</evidence>
<evidence type="ECO:0000259" key="25">
    <source>
        <dbReference type="Pfam" id="PF02771"/>
    </source>
</evidence>
<protein>
    <recommendedName>
        <fullName evidence="14">Acyl-CoA dehydrogenase family member 11</fullName>
    </recommendedName>
</protein>
<evidence type="ECO:0000256" key="1">
    <source>
        <dbReference type="ARBA" id="ARBA00001974"/>
    </source>
</evidence>
<dbReference type="FunFam" id="1.10.540.10:FF:000016">
    <property type="entry name" value="acyl-CoA dehydrogenase family member 11"/>
    <property type="match status" value="1"/>
</dbReference>
<dbReference type="InterPro" id="IPR011945">
    <property type="entry name" value="HAD-SF_ppase_IA/epoxid_hydro_N"/>
</dbReference>
<dbReference type="SUPFAM" id="SSF56112">
    <property type="entry name" value="Protein kinase-like (PK-like)"/>
    <property type="match status" value="1"/>
</dbReference>
<dbReference type="SFLD" id="SFLDS00003">
    <property type="entry name" value="Haloacid_Dehalogenase"/>
    <property type="match status" value="1"/>
</dbReference>
<evidence type="ECO:0000259" key="24">
    <source>
        <dbReference type="Pfam" id="PF02770"/>
    </source>
</evidence>
<comment type="catalytic activity">
    <reaction evidence="21">
        <text>eicosanoyl-CoA + oxidized [electron-transfer flavoprotein] + H(+) = (2E)-eicosenoyl-CoA + reduced [electron-transfer flavoprotein]</text>
        <dbReference type="Rhea" id="RHEA:47236"/>
        <dbReference type="Rhea" id="RHEA-COMP:10685"/>
        <dbReference type="Rhea" id="RHEA-COMP:10686"/>
        <dbReference type="ChEBI" id="CHEBI:15378"/>
        <dbReference type="ChEBI" id="CHEBI:57380"/>
        <dbReference type="ChEBI" id="CHEBI:57692"/>
        <dbReference type="ChEBI" id="CHEBI:58307"/>
        <dbReference type="ChEBI" id="CHEBI:74691"/>
    </reaction>
    <physiologicalReaction direction="left-to-right" evidence="21">
        <dbReference type="Rhea" id="RHEA:47237"/>
    </physiologicalReaction>
</comment>
<dbReference type="SUPFAM" id="SSF56784">
    <property type="entry name" value="HAD-like"/>
    <property type="match status" value="1"/>
</dbReference>
<dbReference type="GO" id="GO:0050660">
    <property type="term" value="F:flavin adenine dinucleotide binding"/>
    <property type="evidence" value="ECO:0007669"/>
    <property type="project" value="InterPro"/>
</dbReference>
<evidence type="ECO:0000256" key="9">
    <source>
        <dbReference type="ARBA" id="ARBA00022990"/>
    </source>
</evidence>
<feature type="domain" description="Acyl-CoA oxidase/dehydrogenase middle" evidence="24">
    <location>
        <begin position="670"/>
        <end position="771"/>
    </location>
</feature>
<dbReference type="InterPro" id="IPR046373">
    <property type="entry name" value="Acyl-CoA_Oxase/DH_mid-dom_sf"/>
</dbReference>
<evidence type="ECO:0000256" key="5">
    <source>
        <dbReference type="ARBA" id="ARBA00009347"/>
    </source>
</evidence>
<dbReference type="InterPro" id="IPR023198">
    <property type="entry name" value="PGP-like_dom2"/>
</dbReference>
<dbReference type="STRING" id="9925.ENSCHIP00000010800"/>
<keyword evidence="6" id="KW-0285">Flavoprotein</keyword>
<reference evidence="26" key="3">
    <citation type="submission" date="2025-09" db="UniProtKB">
        <authorList>
            <consortium name="Ensembl"/>
        </authorList>
    </citation>
    <scope>IDENTIFICATION</scope>
</reference>
<evidence type="ECO:0000259" key="22">
    <source>
        <dbReference type="Pfam" id="PF00441"/>
    </source>
</evidence>
<evidence type="ECO:0000256" key="21">
    <source>
        <dbReference type="ARBA" id="ARBA00049140"/>
    </source>
</evidence>
<evidence type="ECO:0000256" key="18">
    <source>
        <dbReference type="ARBA" id="ARBA00048086"/>
    </source>
</evidence>
<dbReference type="InterPro" id="IPR009075">
    <property type="entry name" value="AcylCo_DH/oxidase_C"/>
</dbReference>
<keyword evidence="7" id="KW-0274">FAD</keyword>
<dbReference type="GO" id="GO:0031966">
    <property type="term" value="C:mitochondrial membrane"/>
    <property type="evidence" value="ECO:0007669"/>
    <property type="project" value="UniProtKB-SubCell"/>
</dbReference>
<dbReference type="EMBL" id="LWLT01000018">
    <property type="status" value="NOT_ANNOTATED_CDS"/>
    <property type="molecule type" value="Genomic_DNA"/>
</dbReference>
<dbReference type="Gene3D" id="3.90.1200.10">
    <property type="match status" value="1"/>
</dbReference>
<dbReference type="GO" id="GO:0033539">
    <property type="term" value="P:fatty acid beta-oxidation using acyl-CoA dehydrogenase"/>
    <property type="evidence" value="ECO:0007669"/>
    <property type="project" value="TreeGrafter"/>
</dbReference>
<dbReference type="Pfam" id="PF02771">
    <property type="entry name" value="Acyl-CoA_dh_N"/>
    <property type="match status" value="1"/>
</dbReference>
<organism evidence="26 27">
    <name type="scientific">Capra hircus</name>
    <name type="common">Goat</name>
    <dbReference type="NCBI Taxonomy" id="9925"/>
    <lineage>
        <taxon>Eukaryota</taxon>
        <taxon>Metazoa</taxon>
        <taxon>Chordata</taxon>
        <taxon>Craniata</taxon>
        <taxon>Vertebrata</taxon>
        <taxon>Euteleostomi</taxon>
        <taxon>Mammalia</taxon>
        <taxon>Eutheria</taxon>
        <taxon>Laurasiatheria</taxon>
        <taxon>Artiodactyla</taxon>
        <taxon>Ruminantia</taxon>
        <taxon>Pecora</taxon>
        <taxon>Bovidae</taxon>
        <taxon>Caprinae</taxon>
        <taxon>Capra</taxon>
    </lineage>
</organism>
<feature type="domain" description="Aminoglycoside phosphotransferase" evidence="23">
    <location>
        <begin position="273"/>
        <end position="402"/>
    </location>
</feature>
<evidence type="ECO:0000256" key="3">
    <source>
        <dbReference type="ARBA" id="ARBA00004325"/>
    </source>
</evidence>
<dbReference type="GO" id="GO:0003995">
    <property type="term" value="F:acyl-CoA dehydrogenase activity"/>
    <property type="evidence" value="ECO:0007669"/>
    <property type="project" value="TreeGrafter"/>
</dbReference>
<feature type="domain" description="Acyl-CoA dehydrogenase/oxidase C-terminal" evidence="22">
    <location>
        <begin position="783"/>
        <end position="917"/>
    </location>
</feature>
<dbReference type="Gene3D" id="1.20.140.10">
    <property type="entry name" value="Butyryl-CoA Dehydrogenase, subunit A, domain 3"/>
    <property type="match status" value="1"/>
</dbReference>
<dbReference type="InterPro" id="IPR013786">
    <property type="entry name" value="AcylCoA_DH/ox_N"/>
</dbReference>
<evidence type="ECO:0000256" key="6">
    <source>
        <dbReference type="ARBA" id="ARBA00022630"/>
    </source>
</evidence>
<name>A0A452EFK1_CAPHI</name>
<dbReference type="Pfam" id="PF00702">
    <property type="entry name" value="Hydrolase"/>
    <property type="match status" value="1"/>
</dbReference>
<dbReference type="OMA" id="QTLCQIH"/>
<keyword evidence="11" id="KW-0443">Lipid metabolism</keyword>
<dbReference type="Proteomes" id="UP000291000">
    <property type="component" value="Chromosome 17"/>
</dbReference>
<dbReference type="PANTHER" id="PTHR48083">
    <property type="entry name" value="MEDIUM-CHAIN SPECIFIC ACYL-COA DEHYDROGENASE, MITOCHONDRIAL-RELATED"/>
    <property type="match status" value="1"/>
</dbReference>
<evidence type="ECO:0000256" key="15">
    <source>
        <dbReference type="ARBA" id="ARBA00046026"/>
    </source>
</evidence>
<dbReference type="Gene3D" id="1.10.150.240">
    <property type="entry name" value="Putative phosphatase, domain 2"/>
    <property type="match status" value="1"/>
</dbReference>
<comment type="pathway">
    <text evidence="4">Lipid metabolism; fatty acid beta-oxidation.</text>
</comment>
<reference evidence="26 27" key="1">
    <citation type="submission" date="2016-04" db="EMBL/GenBank/DDBJ databases">
        <title>Polished mammalian reference genomes with single-molecule sequencing and chromosome conformation capture applied to the Capra hircus genome.</title>
        <authorList>
            <person name="Bickhart D.M."/>
            <person name="Koren S."/>
            <person name="Rosen B."/>
            <person name="Hastie A."/>
            <person name="Liachko I."/>
            <person name="Sullivan S.T."/>
            <person name="Burton J."/>
            <person name="Sayre B.L."/>
            <person name="Huson H.J."/>
            <person name="Lee J."/>
            <person name="Lam E."/>
            <person name="Kelley C.M."/>
            <person name="Hutchison J.L."/>
            <person name="Zhou Y."/>
            <person name="Sun J."/>
            <person name="Crisa A."/>
            <person name="Schwartz J.C."/>
            <person name="Hammond J.A."/>
            <person name="Schroeder S.G."/>
            <person name="Liu G.E."/>
            <person name="Dunham M."/>
            <person name="Shendure J."/>
            <person name="Sonstegard T.S."/>
            <person name="Phillippy A.M."/>
            <person name="Van Tassell C.P."/>
            <person name="Smith T.P."/>
        </authorList>
    </citation>
    <scope>NUCLEOTIDE SEQUENCE [LARGE SCALE GENOMIC DNA]</scope>
</reference>
<dbReference type="CDD" id="cd02603">
    <property type="entry name" value="HAD_sEH-N_like"/>
    <property type="match status" value="1"/>
</dbReference>
<accession>A0A452EFK1</accession>
<gene>
    <name evidence="26" type="primary">LOC102182159</name>
</gene>
<keyword evidence="9" id="KW-0007">Acetylation</keyword>
<dbReference type="InterPro" id="IPR050741">
    <property type="entry name" value="Acyl-CoA_dehydrogenase"/>
</dbReference>
<dbReference type="SUPFAM" id="SSF56645">
    <property type="entry name" value="Acyl-CoA dehydrogenase NM domain-like"/>
    <property type="match status" value="1"/>
</dbReference>
<keyword evidence="13" id="KW-0576">Peroxisome</keyword>
<dbReference type="AlphaFoldDB" id="A0A452EFK1"/>
<dbReference type="InterPro" id="IPR009100">
    <property type="entry name" value="AcylCoA_DH/oxidase_NM_dom_sf"/>
</dbReference>
<dbReference type="Bgee" id="ENSCHIG00000013174">
    <property type="expression patterns" value="Expressed in adult mammalian kidney and 17 other cell types or tissues"/>
</dbReference>
<reference evidence="26" key="2">
    <citation type="submission" date="2025-08" db="UniProtKB">
        <authorList>
            <consortium name="Ensembl"/>
        </authorList>
    </citation>
    <scope>IDENTIFICATION</scope>
</reference>
<dbReference type="InterPro" id="IPR006439">
    <property type="entry name" value="HAD-SF_hydro_IA"/>
</dbReference>
<evidence type="ECO:0000256" key="14">
    <source>
        <dbReference type="ARBA" id="ARBA00040622"/>
    </source>
</evidence>
<dbReference type="NCBIfam" id="TIGR02247">
    <property type="entry name" value="HAD-1A3-hyp"/>
    <property type="match status" value="1"/>
</dbReference>
<keyword evidence="12" id="KW-0472">Membrane</keyword>
<evidence type="ECO:0000256" key="20">
    <source>
        <dbReference type="ARBA" id="ARBA00048399"/>
    </source>
</evidence>
<dbReference type="InterPro" id="IPR023214">
    <property type="entry name" value="HAD_sf"/>
</dbReference>
<keyword evidence="27" id="KW-1185">Reference proteome</keyword>
<comment type="catalytic activity">
    <reaction evidence="18">
        <text>tetracosanoyl-CoA + oxidized [electron-transfer flavoprotein] + H(+) = (2E)-tetracosenoyl-CoA + reduced [electron-transfer flavoprotein]</text>
        <dbReference type="Rhea" id="RHEA:47232"/>
        <dbReference type="Rhea" id="RHEA-COMP:10685"/>
        <dbReference type="Rhea" id="RHEA-COMP:10686"/>
        <dbReference type="ChEBI" id="CHEBI:15378"/>
        <dbReference type="ChEBI" id="CHEBI:57692"/>
        <dbReference type="ChEBI" id="CHEBI:58307"/>
        <dbReference type="ChEBI" id="CHEBI:65052"/>
        <dbReference type="ChEBI" id="CHEBI:74693"/>
    </reaction>
    <physiologicalReaction direction="left-to-right" evidence="18">
        <dbReference type="Rhea" id="RHEA:47233"/>
    </physiologicalReaction>
</comment>
<dbReference type="Pfam" id="PF02770">
    <property type="entry name" value="Acyl-CoA_dh_M"/>
    <property type="match status" value="1"/>
</dbReference>
<dbReference type="InterPro" id="IPR041726">
    <property type="entry name" value="ACAD10_11_N"/>
</dbReference>
<evidence type="ECO:0000259" key="23">
    <source>
        <dbReference type="Pfam" id="PF01636"/>
    </source>
</evidence>
<dbReference type="InterPro" id="IPR036412">
    <property type="entry name" value="HAD-like_sf"/>
</dbReference>
<feature type="domain" description="Acyl-CoA dehydrogenase/oxidase N-terminal" evidence="25">
    <location>
        <begin position="543"/>
        <end position="666"/>
    </location>
</feature>
<dbReference type="Pfam" id="PF01636">
    <property type="entry name" value="APH"/>
    <property type="match status" value="1"/>
</dbReference>
<dbReference type="InterPro" id="IPR037069">
    <property type="entry name" value="AcylCoA_DH/ox_N_sf"/>
</dbReference>
<dbReference type="Gene3D" id="1.10.540.10">
    <property type="entry name" value="Acyl-CoA dehydrogenase/oxidase, N-terminal domain"/>
    <property type="match status" value="1"/>
</dbReference>
<comment type="catalytic activity">
    <reaction evidence="20">
        <text>hexacosanoyl-CoA + oxidized [electron-transfer flavoprotein] + H(+) = (2E)-hexacosenoyl-CoA + reduced [electron-transfer flavoprotein]</text>
        <dbReference type="Rhea" id="RHEA:48216"/>
        <dbReference type="Rhea" id="RHEA-COMP:10685"/>
        <dbReference type="Rhea" id="RHEA-COMP:10686"/>
        <dbReference type="ChEBI" id="CHEBI:15378"/>
        <dbReference type="ChEBI" id="CHEBI:57692"/>
        <dbReference type="ChEBI" id="CHEBI:58307"/>
        <dbReference type="ChEBI" id="CHEBI:64868"/>
        <dbReference type="ChEBI" id="CHEBI:74281"/>
    </reaction>
    <physiologicalReaction direction="left-to-right" evidence="20">
        <dbReference type="Rhea" id="RHEA:48217"/>
    </physiologicalReaction>
</comment>
<dbReference type="NCBIfam" id="TIGR01509">
    <property type="entry name" value="HAD-SF-IA-v3"/>
    <property type="match status" value="1"/>
</dbReference>
<sequence>MCLRQLLQSSQLQRAWRAAFLKHVQGRHPGAWRWTHSGGGPYRAVIFDMGGVLLPSPGRVAAEWEVQNHIPSETIVKALIAGGENGLWMKFMRAEITTEDFLQEFGRLCSETDERVAKQFPVMTEAISQIWAKDLQTAVLSNNFYLPNGKSFLLLDWKQFDVVVESFLEGVCKPDPRMYKLCLEWLGRQPSESIFLDDLGPNLKAAAGLGIHTIKVHDPETAVKELETLLGFPLRMAVPNIRLVRKTMEIPKDSLEKYLKDLLETQVTGPLELLQFDHGQSNPTYYVKLASHQLILRKKPPGTLLPSVHAVEREFRVCVGGGACSVSSLHSTLPGIVGNAFYLMEYCPGLINKDPSPPGLEPSQRRAIYTAMKRVLCKIHSVDLKAAGLEDYGKHGEHRAPWTSLVVQWLRIHLQLQGPQLLMEQQYCYTLVLLRVVWGVVLTGFLCLCLGQASSVTVKQTGKLTEFMCNLAWDFPVKKRFQIFKEMLATKPLMGSHHSWSRPQSLLRTPSIRSYVTSTDSSPALASKGALIFSPEGLSPRVRELYQQLKEFMERHVYPAEPELQRHQASAERWTPSPLVEDLKEKAKAEGLWNLFLPLETDPEKKYGTGLTNVEYAHLCEVMGTSLYAPEIFNCSAPDTGNMELLVRYGTEEQKARWLVPLLEGKARSCFAMTEPQVASSDATNIESSIREEDGFYVINGHKWWITGILDPRCQLCVFMGKTDPHAPRHQQQSMFLVPMDTPGIKIIRPLKVYGLEDAPGGHGEVLFEQVRVPKENIILGPGRGFEILLGRLGSGRIHHCMRLIGCSERALALMKARAKSRVAFGKPLIEQGTVLADIALSRVEIEQARLLVLKAAHIMDVAGNKAAALDIAMIKMVAPSMASRVIDRAIQVFGAAGLSSDHPLAQFFVGARVLHLADQVHQRSVAKMELKHRS</sequence>
<evidence type="ECO:0000256" key="12">
    <source>
        <dbReference type="ARBA" id="ARBA00023136"/>
    </source>
</evidence>
<evidence type="ECO:0000256" key="17">
    <source>
        <dbReference type="ARBA" id="ARBA00048020"/>
    </source>
</evidence>
<comment type="function">
    <text evidence="15">Acyl-CoA dehydrogenase, that exhibits maximal activity towards saturated C22-CoA. Probably participates in beta-oxydation and energy production but could also play a role in the metabolism of specific fatty acids to control fatty acids composition of cellular lipids in brain.</text>
</comment>
<comment type="cofactor">
    <cofactor evidence="1">
        <name>FAD</name>
        <dbReference type="ChEBI" id="CHEBI:57692"/>
    </cofactor>
</comment>
<keyword evidence="8" id="KW-0276">Fatty acid metabolism</keyword>
<evidence type="ECO:0000313" key="27">
    <source>
        <dbReference type="Proteomes" id="UP000291000"/>
    </source>
</evidence>
<evidence type="ECO:0000313" key="26">
    <source>
        <dbReference type="Ensembl" id="ENSCHIP00000010800.1"/>
    </source>
</evidence>
<evidence type="ECO:0000256" key="16">
    <source>
        <dbReference type="ARBA" id="ARBA00047443"/>
    </source>
</evidence>
<dbReference type="Gene3D" id="2.40.110.10">
    <property type="entry name" value="Butyryl-CoA Dehydrogenase, subunit A, domain 2"/>
    <property type="match status" value="1"/>
</dbReference>
<dbReference type="CDD" id="cd05154">
    <property type="entry name" value="ACAD10_11_N-like"/>
    <property type="match status" value="1"/>
</dbReference>
<dbReference type="FunFam" id="2.40.110.10:FF:000002">
    <property type="entry name" value="Acyl-CoA dehydrogenase fadE12"/>
    <property type="match status" value="1"/>
</dbReference>